<evidence type="ECO:0000313" key="2">
    <source>
        <dbReference type="Proteomes" id="UP001610818"/>
    </source>
</evidence>
<protein>
    <submittedName>
        <fullName evidence="1">Helix-turn-helix domain-containing protein</fullName>
    </submittedName>
</protein>
<dbReference type="EMBL" id="JBIRGQ010000013">
    <property type="protein sequence ID" value="MFH8551558.1"/>
    <property type="molecule type" value="Genomic_DNA"/>
</dbReference>
<evidence type="ECO:0000313" key="1">
    <source>
        <dbReference type="EMBL" id="MFH8551558.1"/>
    </source>
</evidence>
<sequence length="80" mass="9331">MSHPFTWPARLARSLRERRASRQATTEYRPDHERQVAAAQLYVYRLRNQGASIEQVAADIGVSPRTLQSWVHANWKWGGW</sequence>
<reference evidence="1 2" key="1">
    <citation type="submission" date="2024-10" db="EMBL/GenBank/DDBJ databases">
        <title>The Natural Products Discovery Center: Release of the First 8490 Sequenced Strains for Exploring Actinobacteria Biosynthetic Diversity.</title>
        <authorList>
            <person name="Kalkreuter E."/>
            <person name="Kautsar S.A."/>
            <person name="Yang D."/>
            <person name="Bader C.D."/>
            <person name="Teijaro C.N."/>
            <person name="Fluegel L."/>
            <person name="Davis C.M."/>
            <person name="Simpson J.R."/>
            <person name="Lauterbach L."/>
            <person name="Steele A.D."/>
            <person name="Gui C."/>
            <person name="Meng S."/>
            <person name="Li G."/>
            <person name="Viehrig K."/>
            <person name="Ye F."/>
            <person name="Su P."/>
            <person name="Kiefer A.F."/>
            <person name="Nichols A."/>
            <person name="Cepeda A.J."/>
            <person name="Yan W."/>
            <person name="Fan B."/>
            <person name="Jiang Y."/>
            <person name="Adhikari A."/>
            <person name="Zheng C.-J."/>
            <person name="Schuster L."/>
            <person name="Cowan T.M."/>
            <person name="Smanski M.J."/>
            <person name="Chevrette M.G."/>
            <person name="De Carvalho L.P.S."/>
            <person name="Shen B."/>
        </authorList>
    </citation>
    <scope>NUCLEOTIDE SEQUENCE [LARGE SCALE GENOMIC DNA]</scope>
    <source>
        <strain evidence="1 2">NPDC017990</strain>
    </source>
</reference>
<keyword evidence="2" id="KW-1185">Reference proteome</keyword>
<organism evidence="1 2">
    <name type="scientific">Streptomyces longisporoflavus</name>
    <dbReference type="NCBI Taxonomy" id="28044"/>
    <lineage>
        <taxon>Bacteria</taxon>
        <taxon>Bacillati</taxon>
        <taxon>Actinomycetota</taxon>
        <taxon>Actinomycetes</taxon>
        <taxon>Kitasatosporales</taxon>
        <taxon>Streptomycetaceae</taxon>
        <taxon>Streptomyces</taxon>
    </lineage>
</organism>
<name>A0ABW7R2R3_9ACTN</name>
<gene>
    <name evidence="1" type="ORF">ACH4F9_41930</name>
</gene>
<accession>A0ABW7R2R3</accession>
<dbReference type="RefSeq" id="WP_397718546.1">
    <property type="nucleotide sequence ID" value="NZ_JBIRGN010000013.1"/>
</dbReference>
<dbReference type="Proteomes" id="UP001610818">
    <property type="component" value="Unassembled WGS sequence"/>
</dbReference>
<proteinExistence type="predicted"/>
<comment type="caution">
    <text evidence="1">The sequence shown here is derived from an EMBL/GenBank/DDBJ whole genome shotgun (WGS) entry which is preliminary data.</text>
</comment>
<dbReference type="Pfam" id="PF13384">
    <property type="entry name" value="HTH_23"/>
    <property type="match status" value="1"/>
</dbReference>
<dbReference type="Gene3D" id="1.10.10.60">
    <property type="entry name" value="Homeodomain-like"/>
    <property type="match status" value="1"/>
</dbReference>